<reference evidence="3" key="1">
    <citation type="journal article" date="2014" name="Int. J. Syst. Evol. Microbiol.">
        <title>Complete genome sequence of Corynebacterium casei LMG S-19264T (=DSM 44701T), isolated from a smear-ripened cheese.</title>
        <authorList>
            <consortium name="US DOE Joint Genome Institute (JGI-PGF)"/>
            <person name="Walter F."/>
            <person name="Albersmeier A."/>
            <person name="Kalinowski J."/>
            <person name="Ruckert C."/>
        </authorList>
    </citation>
    <scope>NUCLEOTIDE SEQUENCE</scope>
    <source>
        <strain evidence="3">VKM Ac-1020</strain>
    </source>
</reference>
<evidence type="ECO:0000313" key="3">
    <source>
        <dbReference type="EMBL" id="GLJ59922.1"/>
    </source>
</evidence>
<keyword evidence="2" id="KW-0812">Transmembrane</keyword>
<feature type="transmembrane region" description="Helical" evidence="2">
    <location>
        <begin position="37"/>
        <end position="56"/>
    </location>
</feature>
<dbReference type="EMBL" id="BSEJ01000001">
    <property type="protein sequence ID" value="GLJ59922.1"/>
    <property type="molecule type" value="Genomic_DNA"/>
</dbReference>
<reference evidence="3" key="2">
    <citation type="submission" date="2023-01" db="EMBL/GenBank/DDBJ databases">
        <authorList>
            <person name="Sun Q."/>
            <person name="Evtushenko L."/>
        </authorList>
    </citation>
    <scope>NUCLEOTIDE SEQUENCE</scope>
    <source>
        <strain evidence="3">VKM Ac-1020</strain>
    </source>
</reference>
<accession>A0A9W6LV38</accession>
<evidence type="ECO:0000256" key="1">
    <source>
        <dbReference type="SAM" id="MobiDB-lite"/>
    </source>
</evidence>
<keyword evidence="2" id="KW-0472">Membrane</keyword>
<dbReference type="Proteomes" id="UP001142462">
    <property type="component" value="Unassembled WGS sequence"/>
</dbReference>
<organism evidence="3 4">
    <name type="scientific">Microbacterium barkeri</name>
    <dbReference type="NCBI Taxonomy" id="33917"/>
    <lineage>
        <taxon>Bacteria</taxon>
        <taxon>Bacillati</taxon>
        <taxon>Actinomycetota</taxon>
        <taxon>Actinomycetes</taxon>
        <taxon>Micrococcales</taxon>
        <taxon>Microbacteriaceae</taxon>
        <taxon>Microbacterium</taxon>
    </lineage>
</organism>
<evidence type="ECO:0000313" key="4">
    <source>
        <dbReference type="Proteomes" id="UP001142462"/>
    </source>
</evidence>
<dbReference type="AlphaFoldDB" id="A0A9W6LV38"/>
<gene>
    <name evidence="3" type="ORF">GCM10017576_00510</name>
</gene>
<feature type="region of interest" description="Disordered" evidence="1">
    <location>
        <begin position="61"/>
        <end position="95"/>
    </location>
</feature>
<comment type="caution">
    <text evidence="3">The sequence shown here is derived from an EMBL/GenBank/DDBJ whole genome shotgun (WGS) entry which is preliminary data.</text>
</comment>
<keyword evidence="4" id="KW-1185">Reference proteome</keyword>
<dbReference type="RefSeq" id="WP_271171660.1">
    <property type="nucleotide sequence ID" value="NZ_BSEJ01000001.1"/>
</dbReference>
<keyword evidence="2" id="KW-1133">Transmembrane helix</keyword>
<protein>
    <submittedName>
        <fullName evidence="3">Uncharacterized protein</fullName>
    </submittedName>
</protein>
<name>A0A9W6LV38_9MICO</name>
<sequence length="95" mass="9805">MKPEGWALIVVGTLAAGLISIAFLGALGRLAPGQAGAMTLSLLALALSGLVALLFSPEARERRARRRGTPGASAPATDAVRQETREQPLIPMAES</sequence>
<feature type="transmembrane region" description="Helical" evidence="2">
    <location>
        <begin position="7"/>
        <end position="31"/>
    </location>
</feature>
<evidence type="ECO:0000256" key="2">
    <source>
        <dbReference type="SAM" id="Phobius"/>
    </source>
</evidence>
<proteinExistence type="predicted"/>